<feature type="region of interest" description="Disordered" evidence="2">
    <location>
        <begin position="1"/>
        <end position="88"/>
    </location>
</feature>
<protein>
    <recommendedName>
        <fullName evidence="3">NACHT domain-containing protein</fullName>
    </recommendedName>
</protein>
<gene>
    <name evidence="4" type="ORF">MVEN_01743600</name>
</gene>
<dbReference type="Gene3D" id="3.40.50.300">
    <property type="entry name" value="P-loop containing nucleotide triphosphate hydrolases"/>
    <property type="match status" value="1"/>
</dbReference>
<evidence type="ECO:0000313" key="5">
    <source>
        <dbReference type="Proteomes" id="UP000620124"/>
    </source>
</evidence>
<name>A0A8H6XMH4_9AGAR</name>
<dbReference type="InterPro" id="IPR056884">
    <property type="entry name" value="NPHP3-like_N"/>
</dbReference>
<feature type="domain" description="NACHT" evidence="3">
    <location>
        <begin position="199"/>
        <end position="344"/>
    </location>
</feature>
<evidence type="ECO:0000259" key="3">
    <source>
        <dbReference type="PROSITE" id="PS50837"/>
    </source>
</evidence>
<proteinExistence type="predicted"/>
<sequence>MSGHPKQPNPNRRDKRRDERRENTQKHTPAPSLQPSRSTTPVPSNRRGLSPGAIGILPSNSQSAPRGVDEREDSLKGGDAAQTDKSDTVQFIPVGQTYGSSTIINVHGGVGGLGGQGGKYGGHGGTGEGPTISVHNSNVYVTNPNASRLQSIEKKLTNHVAAQYKFTDQSKSLCAAGTRVEIQRKIMRWLSPEPSSRRRIFWITGIAGSGKSTLSATVVENLRKKGTPVAAQFFISRNIPETINPDKIIPTMAQQLAQFSPDAARIIHDKLKHDCPSSCKEQVEELLLAPIQELSKSHNVVVILIDALDELQNAARSVPEILSHIAAKGCNFPDNLRFLITSRPEHWADISRSKSLELALFKQHLLGTESSVDEVHNFIVSRMQEITPSDWDNWPTSEQLAELSGKANGLFHYAETALQWIKQQIAIYNRSCRSWVLDRLIQEGGLDQLQDLYKVILMSFEDINHAARNAERRANRLAAFQHVIGTILVLYKPLTIQQIIALLDDVQVEHLDVKYFLQQFRSVLIPGTTTSFEEATPQMHKSFS</sequence>
<dbReference type="EMBL" id="JACAZI010000016">
    <property type="protein sequence ID" value="KAF7343132.1"/>
    <property type="molecule type" value="Genomic_DNA"/>
</dbReference>
<evidence type="ECO:0000313" key="4">
    <source>
        <dbReference type="EMBL" id="KAF7343132.1"/>
    </source>
</evidence>
<feature type="compositionally biased region" description="Basic and acidic residues" evidence="2">
    <location>
        <begin position="67"/>
        <end position="87"/>
    </location>
</feature>
<dbReference type="SUPFAM" id="SSF52540">
    <property type="entry name" value="P-loop containing nucleoside triphosphate hydrolases"/>
    <property type="match status" value="1"/>
</dbReference>
<keyword evidence="1" id="KW-0677">Repeat</keyword>
<dbReference type="PANTHER" id="PTHR10039:SF14">
    <property type="entry name" value="NACHT DOMAIN-CONTAINING PROTEIN"/>
    <property type="match status" value="1"/>
</dbReference>
<keyword evidence="5" id="KW-1185">Reference proteome</keyword>
<accession>A0A8H6XMH4</accession>
<dbReference type="OrthoDB" id="3269932at2759"/>
<dbReference type="Proteomes" id="UP000620124">
    <property type="component" value="Unassembled WGS sequence"/>
</dbReference>
<dbReference type="InterPro" id="IPR027417">
    <property type="entry name" value="P-loop_NTPase"/>
</dbReference>
<dbReference type="InterPro" id="IPR007111">
    <property type="entry name" value="NACHT_NTPase"/>
</dbReference>
<dbReference type="AlphaFoldDB" id="A0A8H6XMH4"/>
<feature type="compositionally biased region" description="Basic and acidic residues" evidence="2">
    <location>
        <begin position="16"/>
        <end position="25"/>
    </location>
</feature>
<evidence type="ECO:0000256" key="2">
    <source>
        <dbReference type="SAM" id="MobiDB-lite"/>
    </source>
</evidence>
<dbReference type="Pfam" id="PF24883">
    <property type="entry name" value="NPHP3_N"/>
    <property type="match status" value="1"/>
</dbReference>
<evidence type="ECO:0000256" key="1">
    <source>
        <dbReference type="ARBA" id="ARBA00022737"/>
    </source>
</evidence>
<organism evidence="4 5">
    <name type="scientific">Mycena venus</name>
    <dbReference type="NCBI Taxonomy" id="2733690"/>
    <lineage>
        <taxon>Eukaryota</taxon>
        <taxon>Fungi</taxon>
        <taxon>Dikarya</taxon>
        <taxon>Basidiomycota</taxon>
        <taxon>Agaricomycotina</taxon>
        <taxon>Agaricomycetes</taxon>
        <taxon>Agaricomycetidae</taxon>
        <taxon>Agaricales</taxon>
        <taxon>Marasmiineae</taxon>
        <taxon>Mycenaceae</taxon>
        <taxon>Mycena</taxon>
    </lineage>
</organism>
<feature type="compositionally biased region" description="Polar residues" evidence="2">
    <location>
        <begin position="31"/>
        <end position="43"/>
    </location>
</feature>
<dbReference type="PANTHER" id="PTHR10039">
    <property type="entry name" value="AMELOGENIN"/>
    <property type="match status" value="1"/>
</dbReference>
<reference evidence="4" key="1">
    <citation type="submission" date="2020-05" db="EMBL/GenBank/DDBJ databases">
        <title>Mycena genomes resolve the evolution of fungal bioluminescence.</title>
        <authorList>
            <person name="Tsai I.J."/>
        </authorList>
    </citation>
    <scope>NUCLEOTIDE SEQUENCE</scope>
    <source>
        <strain evidence="4">CCC161011</strain>
    </source>
</reference>
<feature type="compositionally biased region" description="Low complexity" evidence="2">
    <location>
        <begin position="1"/>
        <end position="10"/>
    </location>
</feature>
<comment type="caution">
    <text evidence="4">The sequence shown here is derived from an EMBL/GenBank/DDBJ whole genome shotgun (WGS) entry which is preliminary data.</text>
</comment>
<dbReference type="PROSITE" id="PS50837">
    <property type="entry name" value="NACHT"/>
    <property type="match status" value="1"/>
</dbReference>